<organism evidence="3 4">
    <name type="scientific">Gigaspora margarita</name>
    <dbReference type="NCBI Taxonomy" id="4874"/>
    <lineage>
        <taxon>Eukaryota</taxon>
        <taxon>Fungi</taxon>
        <taxon>Fungi incertae sedis</taxon>
        <taxon>Mucoromycota</taxon>
        <taxon>Glomeromycotina</taxon>
        <taxon>Glomeromycetes</taxon>
        <taxon>Diversisporales</taxon>
        <taxon>Gigasporaceae</taxon>
        <taxon>Gigaspora</taxon>
    </lineage>
</organism>
<feature type="compositionally biased region" description="Basic and acidic residues" evidence="1">
    <location>
        <begin position="221"/>
        <end position="232"/>
    </location>
</feature>
<gene>
    <name evidence="3" type="ORF">GMARGA_LOCUS23380</name>
</gene>
<name>A0ABN7VW68_GIGMA</name>
<evidence type="ECO:0000256" key="1">
    <source>
        <dbReference type="SAM" id="MobiDB-lite"/>
    </source>
</evidence>
<keyword evidence="2" id="KW-0732">Signal</keyword>
<dbReference type="EMBL" id="CAJVQB010023577">
    <property type="protein sequence ID" value="CAG8802230.1"/>
    <property type="molecule type" value="Genomic_DNA"/>
</dbReference>
<protein>
    <submittedName>
        <fullName evidence="3">9005_t:CDS:1</fullName>
    </submittedName>
</protein>
<sequence>MAKLSILLFILAVITYVHAVAVNLKKQKTHKTPKNQKSFDLNDPNNPITVTVQSEDMFCLFLPRNPGQDIGSSEVDAIAFCNNFSPNAPNARIFPDGLVKTMCLDSGPGYVQMTGLIDGSVYLNATDGGGQYDINAPSGAVCHGYDSFVNLIEPNNGRFCIRCCDSSATSSKMCDTSRSTDGCVNIIQGKYEDSADGRANENRFRNVKEEQPEFKACQNPDYKRHNDEARDHEDDDTKLETRKI</sequence>
<keyword evidence="4" id="KW-1185">Reference proteome</keyword>
<evidence type="ECO:0000313" key="3">
    <source>
        <dbReference type="EMBL" id="CAG8802230.1"/>
    </source>
</evidence>
<proteinExistence type="predicted"/>
<feature type="chain" id="PRO_5046066650" evidence="2">
    <location>
        <begin position="20"/>
        <end position="244"/>
    </location>
</feature>
<evidence type="ECO:0000256" key="2">
    <source>
        <dbReference type="SAM" id="SignalP"/>
    </source>
</evidence>
<accession>A0ABN7VW68</accession>
<comment type="caution">
    <text evidence="3">The sequence shown here is derived from an EMBL/GenBank/DDBJ whole genome shotgun (WGS) entry which is preliminary data.</text>
</comment>
<evidence type="ECO:0000313" key="4">
    <source>
        <dbReference type="Proteomes" id="UP000789901"/>
    </source>
</evidence>
<feature type="signal peptide" evidence="2">
    <location>
        <begin position="1"/>
        <end position="19"/>
    </location>
</feature>
<reference evidence="3 4" key="1">
    <citation type="submission" date="2021-06" db="EMBL/GenBank/DDBJ databases">
        <authorList>
            <person name="Kallberg Y."/>
            <person name="Tangrot J."/>
            <person name="Rosling A."/>
        </authorList>
    </citation>
    <scope>NUCLEOTIDE SEQUENCE [LARGE SCALE GENOMIC DNA]</scope>
    <source>
        <strain evidence="3 4">120-4 pot B 10/14</strain>
    </source>
</reference>
<feature type="region of interest" description="Disordered" evidence="1">
    <location>
        <begin position="207"/>
        <end position="244"/>
    </location>
</feature>
<dbReference type="Proteomes" id="UP000789901">
    <property type="component" value="Unassembled WGS sequence"/>
</dbReference>